<evidence type="ECO:0000313" key="5">
    <source>
        <dbReference type="EnsemblProtists" id="EKX44963"/>
    </source>
</evidence>
<evidence type="ECO:0000259" key="3">
    <source>
        <dbReference type="PROSITE" id="PS50280"/>
    </source>
</evidence>
<gene>
    <name evidence="4" type="ORF">GUITHDRAFT_139254</name>
</gene>
<dbReference type="OrthoDB" id="5792673at2759"/>
<accession>L1J8T8</accession>
<feature type="coiled-coil region" evidence="1">
    <location>
        <begin position="418"/>
        <end position="445"/>
    </location>
</feature>
<dbReference type="SMART" id="SM00317">
    <property type="entry name" value="SET"/>
    <property type="match status" value="1"/>
</dbReference>
<reference evidence="5" key="3">
    <citation type="submission" date="2015-06" db="UniProtKB">
        <authorList>
            <consortium name="EnsemblProtists"/>
        </authorList>
    </citation>
    <scope>IDENTIFICATION</scope>
</reference>
<dbReference type="Gene3D" id="2.170.270.10">
    <property type="entry name" value="SET domain"/>
    <property type="match status" value="1"/>
</dbReference>
<dbReference type="PaxDb" id="55529-EKX44963"/>
<dbReference type="KEGG" id="gtt:GUITHDRAFT_139254"/>
<dbReference type="EMBL" id="JH993001">
    <property type="protein sequence ID" value="EKX44963.1"/>
    <property type="molecule type" value="Genomic_DNA"/>
</dbReference>
<feature type="region of interest" description="Disordered" evidence="2">
    <location>
        <begin position="318"/>
        <end position="351"/>
    </location>
</feature>
<name>L1J8T8_GUITC</name>
<reference evidence="6" key="2">
    <citation type="submission" date="2012-11" db="EMBL/GenBank/DDBJ databases">
        <authorList>
            <person name="Kuo A."/>
            <person name="Curtis B.A."/>
            <person name="Tanifuji G."/>
            <person name="Burki F."/>
            <person name="Gruber A."/>
            <person name="Irimia M."/>
            <person name="Maruyama S."/>
            <person name="Arias M.C."/>
            <person name="Ball S.G."/>
            <person name="Gile G.H."/>
            <person name="Hirakawa Y."/>
            <person name="Hopkins J.F."/>
            <person name="Rensing S.A."/>
            <person name="Schmutz J."/>
            <person name="Symeonidi A."/>
            <person name="Elias M."/>
            <person name="Eveleigh R.J."/>
            <person name="Herman E.K."/>
            <person name="Klute M.J."/>
            <person name="Nakayama T."/>
            <person name="Obornik M."/>
            <person name="Reyes-Prieto A."/>
            <person name="Armbrust E.V."/>
            <person name="Aves S.J."/>
            <person name="Beiko R.G."/>
            <person name="Coutinho P."/>
            <person name="Dacks J.B."/>
            <person name="Durnford D.G."/>
            <person name="Fast N.M."/>
            <person name="Green B.R."/>
            <person name="Grisdale C."/>
            <person name="Hempe F."/>
            <person name="Henrissat B."/>
            <person name="Hoppner M.P."/>
            <person name="Ishida K.-I."/>
            <person name="Kim E."/>
            <person name="Koreny L."/>
            <person name="Kroth P.G."/>
            <person name="Liu Y."/>
            <person name="Malik S.-B."/>
            <person name="Maier U.G."/>
            <person name="McRose D."/>
            <person name="Mock T."/>
            <person name="Neilson J.A."/>
            <person name="Onodera N.T."/>
            <person name="Poole A.M."/>
            <person name="Pritham E.J."/>
            <person name="Richards T.A."/>
            <person name="Rocap G."/>
            <person name="Roy S.W."/>
            <person name="Sarai C."/>
            <person name="Schaack S."/>
            <person name="Shirato S."/>
            <person name="Slamovits C.H."/>
            <person name="Spencer D.F."/>
            <person name="Suzuki S."/>
            <person name="Worden A.Z."/>
            <person name="Zauner S."/>
            <person name="Barry K."/>
            <person name="Bell C."/>
            <person name="Bharti A.K."/>
            <person name="Crow J.A."/>
            <person name="Grimwood J."/>
            <person name="Kramer R."/>
            <person name="Lindquist E."/>
            <person name="Lucas S."/>
            <person name="Salamov A."/>
            <person name="McFadden G.I."/>
            <person name="Lane C.E."/>
            <person name="Keeling P.J."/>
            <person name="Gray M.W."/>
            <person name="Grigoriev I.V."/>
            <person name="Archibald J.M."/>
        </authorList>
    </citation>
    <scope>NUCLEOTIDE SEQUENCE</scope>
    <source>
        <strain evidence="6">CCMP2712</strain>
    </source>
</reference>
<dbReference type="InterPro" id="IPR046341">
    <property type="entry name" value="SET_dom_sf"/>
</dbReference>
<dbReference type="AlphaFoldDB" id="L1J8T8"/>
<evidence type="ECO:0000256" key="2">
    <source>
        <dbReference type="SAM" id="MobiDB-lite"/>
    </source>
</evidence>
<organism evidence="4">
    <name type="scientific">Guillardia theta (strain CCMP2712)</name>
    <name type="common">Cryptophyte</name>
    <dbReference type="NCBI Taxonomy" id="905079"/>
    <lineage>
        <taxon>Eukaryota</taxon>
        <taxon>Cryptophyceae</taxon>
        <taxon>Pyrenomonadales</taxon>
        <taxon>Geminigeraceae</taxon>
        <taxon>Guillardia</taxon>
    </lineage>
</organism>
<evidence type="ECO:0000313" key="4">
    <source>
        <dbReference type="EMBL" id="EKX44963.1"/>
    </source>
</evidence>
<dbReference type="InterPro" id="IPR001214">
    <property type="entry name" value="SET_dom"/>
</dbReference>
<dbReference type="Proteomes" id="UP000011087">
    <property type="component" value="Unassembled WGS sequence"/>
</dbReference>
<feature type="domain" description="SET" evidence="3">
    <location>
        <begin position="170"/>
        <end position="310"/>
    </location>
</feature>
<reference evidence="4 6" key="1">
    <citation type="journal article" date="2012" name="Nature">
        <title>Algal genomes reveal evolutionary mosaicism and the fate of nucleomorphs.</title>
        <authorList>
            <consortium name="DOE Joint Genome Institute"/>
            <person name="Curtis B.A."/>
            <person name="Tanifuji G."/>
            <person name="Burki F."/>
            <person name="Gruber A."/>
            <person name="Irimia M."/>
            <person name="Maruyama S."/>
            <person name="Arias M.C."/>
            <person name="Ball S.G."/>
            <person name="Gile G.H."/>
            <person name="Hirakawa Y."/>
            <person name="Hopkins J.F."/>
            <person name="Kuo A."/>
            <person name="Rensing S.A."/>
            <person name="Schmutz J."/>
            <person name="Symeonidi A."/>
            <person name="Elias M."/>
            <person name="Eveleigh R.J."/>
            <person name="Herman E.K."/>
            <person name="Klute M.J."/>
            <person name="Nakayama T."/>
            <person name="Obornik M."/>
            <person name="Reyes-Prieto A."/>
            <person name="Armbrust E.V."/>
            <person name="Aves S.J."/>
            <person name="Beiko R.G."/>
            <person name="Coutinho P."/>
            <person name="Dacks J.B."/>
            <person name="Durnford D.G."/>
            <person name="Fast N.M."/>
            <person name="Green B.R."/>
            <person name="Grisdale C.J."/>
            <person name="Hempel F."/>
            <person name="Henrissat B."/>
            <person name="Hoppner M.P."/>
            <person name="Ishida K."/>
            <person name="Kim E."/>
            <person name="Koreny L."/>
            <person name="Kroth P.G."/>
            <person name="Liu Y."/>
            <person name="Malik S.B."/>
            <person name="Maier U.G."/>
            <person name="McRose D."/>
            <person name="Mock T."/>
            <person name="Neilson J.A."/>
            <person name="Onodera N.T."/>
            <person name="Poole A.M."/>
            <person name="Pritham E.J."/>
            <person name="Richards T.A."/>
            <person name="Rocap G."/>
            <person name="Roy S.W."/>
            <person name="Sarai C."/>
            <person name="Schaack S."/>
            <person name="Shirato S."/>
            <person name="Slamovits C.H."/>
            <person name="Spencer D.F."/>
            <person name="Suzuki S."/>
            <person name="Worden A.Z."/>
            <person name="Zauner S."/>
            <person name="Barry K."/>
            <person name="Bell C."/>
            <person name="Bharti A.K."/>
            <person name="Crow J.A."/>
            <person name="Grimwood J."/>
            <person name="Kramer R."/>
            <person name="Lindquist E."/>
            <person name="Lucas S."/>
            <person name="Salamov A."/>
            <person name="McFadden G.I."/>
            <person name="Lane C.E."/>
            <person name="Keeling P.J."/>
            <person name="Gray M.W."/>
            <person name="Grigoriev I.V."/>
            <person name="Archibald J.M."/>
        </authorList>
    </citation>
    <scope>NUCLEOTIDE SEQUENCE</scope>
    <source>
        <strain evidence="4 6">CCMP2712</strain>
    </source>
</reference>
<proteinExistence type="predicted"/>
<dbReference type="RefSeq" id="XP_005831943.1">
    <property type="nucleotide sequence ID" value="XM_005831886.1"/>
</dbReference>
<dbReference type="HOGENOM" id="CLU_600582_0_0_1"/>
<dbReference type="GeneID" id="17301724"/>
<dbReference type="Pfam" id="PF00856">
    <property type="entry name" value="SET"/>
    <property type="match status" value="1"/>
</dbReference>
<dbReference type="PROSITE" id="PS50280">
    <property type="entry name" value="SET"/>
    <property type="match status" value="1"/>
</dbReference>
<evidence type="ECO:0000256" key="1">
    <source>
        <dbReference type="SAM" id="Coils"/>
    </source>
</evidence>
<dbReference type="SUPFAM" id="SSF82199">
    <property type="entry name" value="SET domain"/>
    <property type="match status" value="1"/>
</dbReference>
<feature type="compositionally biased region" description="Basic and acidic residues" evidence="2">
    <location>
        <begin position="341"/>
        <end position="351"/>
    </location>
</feature>
<dbReference type="EnsemblProtists" id="EKX44963">
    <property type="protein sequence ID" value="EKX44963"/>
    <property type="gene ID" value="GUITHDRAFT_139254"/>
</dbReference>
<keyword evidence="1" id="KW-0175">Coiled coil</keyword>
<evidence type="ECO:0000313" key="6">
    <source>
        <dbReference type="Proteomes" id="UP000011087"/>
    </source>
</evidence>
<keyword evidence="6" id="KW-1185">Reference proteome</keyword>
<sequence>MTLNESLRRSLRNAGKKPAKFYAEDDTEGFNAMEKYHMTARGIVFLEQITVELQQGEENAPLARFCTYEDIEDTSERNDDETIYIYDDEDLYRHCDVQSKPNGRKYTALNILSPMVQAEYEKVARRFRKTGRDVVECMNIDVKDLERGGEHDLMTILERVRQCSKGLVNPKICVKEICDVDHPAFKSQNVLGERVFGLFAKEDIAPMEVLGEYVGEVMIDDNPDEDIAKLAKEANYDLNLMEYYDDCPLPPMYIRGRRVGNEMTYANDFRNIAEQANARYLHVWINGWPSIAVLSLSSIRRGQEIVVDYGKDFWSTRERAEKEGKSPTLSTHTTPTRKRARSDSLDSNNREEDCSQVSVLQELRRDHNTAAKVWTSKVTRRGEEAEEAYRRRVEPLLQKAACVLKVPRAADRCFRSLVREVEETIQQLSQKLSSSSADVRQLHEQLVRQSKIYILR</sequence>
<protein>
    <recommendedName>
        <fullName evidence="3">SET domain-containing protein</fullName>
    </recommendedName>
</protein>